<accession>A0A2S5R8U8</accession>
<keyword evidence="1" id="KW-1133">Transmembrane helix</keyword>
<name>A0A2S5R8U8_9PROT</name>
<comment type="caution">
    <text evidence="2">The sequence shown here is derived from an EMBL/GenBank/DDBJ whole genome shotgun (WGS) entry which is preliminary data.</text>
</comment>
<keyword evidence="1" id="KW-0812">Transmembrane</keyword>
<dbReference type="EMBL" id="PHHC01000088">
    <property type="protein sequence ID" value="PPE03612.1"/>
    <property type="molecule type" value="Genomic_DNA"/>
</dbReference>
<evidence type="ECO:0000313" key="3">
    <source>
        <dbReference type="Proteomes" id="UP000239425"/>
    </source>
</evidence>
<keyword evidence="1" id="KW-0472">Membrane</keyword>
<evidence type="ECO:0000313" key="2">
    <source>
        <dbReference type="EMBL" id="PPE03612.1"/>
    </source>
</evidence>
<reference evidence="2 3" key="1">
    <citation type="submission" date="2017-11" db="EMBL/GenBank/DDBJ databases">
        <title>Comparative genomic analysis of Holospora spp., intranuclear symbionts of paramecia.</title>
        <authorList>
            <person name="Garushyants S.K."/>
            <person name="Beliavskaya A."/>
            <person name="Malko D.B."/>
            <person name="Logacheva M.D."/>
            <person name="Rautian M.S."/>
            <person name="Gelfand M.S."/>
        </authorList>
    </citation>
    <scope>NUCLEOTIDE SEQUENCE [LARGE SCALE GENOMIC DNA]</scope>
    <source>
        <strain evidence="3">02AZ16</strain>
    </source>
</reference>
<keyword evidence="3" id="KW-1185">Reference proteome</keyword>
<dbReference type="Proteomes" id="UP000239425">
    <property type="component" value="Unassembled WGS sequence"/>
</dbReference>
<sequence length="97" mass="11059">MYSFPRLPRGIGQASLMLALHSSGVFTDILALLFSTYIFSELGCMVLFLLNRTLSLSALCVSYRLHPLPTLLLLTITILHLSFEIITQFYVFYFCFL</sequence>
<organism evidence="2 3">
    <name type="scientific">Holospora curviuscula</name>
    <dbReference type="NCBI Taxonomy" id="1082868"/>
    <lineage>
        <taxon>Bacteria</taxon>
        <taxon>Pseudomonadati</taxon>
        <taxon>Pseudomonadota</taxon>
        <taxon>Alphaproteobacteria</taxon>
        <taxon>Holosporales</taxon>
        <taxon>Holosporaceae</taxon>
        <taxon>Holospora</taxon>
    </lineage>
</organism>
<feature type="transmembrane region" description="Helical" evidence="1">
    <location>
        <begin position="29"/>
        <end position="50"/>
    </location>
</feature>
<protein>
    <submittedName>
        <fullName evidence="2">Uncharacterized protein</fullName>
    </submittedName>
</protein>
<gene>
    <name evidence="2" type="ORF">HCUR_00939</name>
</gene>
<evidence type="ECO:0000256" key="1">
    <source>
        <dbReference type="SAM" id="Phobius"/>
    </source>
</evidence>
<dbReference type="AlphaFoldDB" id="A0A2S5R8U8"/>
<proteinExistence type="predicted"/>
<feature type="transmembrane region" description="Helical" evidence="1">
    <location>
        <begin position="71"/>
        <end position="93"/>
    </location>
</feature>